<dbReference type="Proteomes" id="UP000681035">
    <property type="component" value="Chromosome"/>
</dbReference>
<protein>
    <recommendedName>
        <fullName evidence="3">Catalase</fullName>
    </recommendedName>
</protein>
<evidence type="ECO:0000313" key="2">
    <source>
        <dbReference type="Proteomes" id="UP000681035"/>
    </source>
</evidence>
<dbReference type="KEGG" id="vcop:MM50RIKEN_08690"/>
<dbReference type="Pfam" id="PF18907">
    <property type="entry name" value="DUF5662"/>
    <property type="match status" value="1"/>
</dbReference>
<gene>
    <name evidence="1" type="ORF">MM50RIKEN_08690</name>
</gene>
<name>A0A810Q5Z2_9FIRM</name>
<evidence type="ECO:0008006" key="3">
    <source>
        <dbReference type="Google" id="ProtNLM"/>
    </source>
</evidence>
<sequence length="189" mass="22778">MHILEHLRTVNRHRHLVRKYCFRLGLYWQGLTHDLSKYSPTEFWRSAKYYQGYRSPNDQERLVNGVSLSWLHHKGRNRHHFEYWIDYCRGEDGTPFIGGCKMPVKYVAEMFCDRIAACRVYQKEKYTDASPYDYFQHSKGHLCRSEHGHGFIHPETSELLTRWLLLLKEQGEDAAFRQIRQELKELRRS</sequence>
<evidence type="ECO:0000313" key="1">
    <source>
        <dbReference type="EMBL" id="BCK81106.1"/>
    </source>
</evidence>
<keyword evidence="2" id="KW-1185">Reference proteome</keyword>
<reference evidence="1" key="1">
    <citation type="submission" date="2020-09" db="EMBL/GenBank/DDBJ databases">
        <title>New species isolated from human feces.</title>
        <authorList>
            <person name="Kitahara M."/>
            <person name="Shigeno Y."/>
            <person name="Shime M."/>
            <person name="Matsumoto Y."/>
            <person name="Nakamura S."/>
            <person name="Motooka D."/>
            <person name="Fukuoka S."/>
            <person name="Nishikawa H."/>
            <person name="Benno Y."/>
        </authorList>
    </citation>
    <scope>NUCLEOTIDE SEQUENCE</scope>
    <source>
        <strain evidence="1">MM50</strain>
    </source>
</reference>
<dbReference type="EMBL" id="AP023418">
    <property type="protein sequence ID" value="BCK81106.1"/>
    <property type="molecule type" value="Genomic_DNA"/>
</dbReference>
<accession>A0A810Q5Z2</accession>
<dbReference type="RefSeq" id="WP_213541883.1">
    <property type="nucleotide sequence ID" value="NZ_AP023418.1"/>
</dbReference>
<dbReference type="InterPro" id="IPR043721">
    <property type="entry name" value="DUF5662"/>
</dbReference>
<dbReference type="AlphaFoldDB" id="A0A810Q5Z2"/>
<organism evidence="1 2">
    <name type="scientific">Vescimonas coprocola</name>
    <dbReference type="NCBI Taxonomy" id="2714355"/>
    <lineage>
        <taxon>Bacteria</taxon>
        <taxon>Bacillati</taxon>
        <taxon>Bacillota</taxon>
        <taxon>Clostridia</taxon>
        <taxon>Eubacteriales</taxon>
        <taxon>Oscillospiraceae</taxon>
        <taxon>Vescimonas</taxon>
    </lineage>
</organism>
<proteinExistence type="predicted"/>